<gene>
    <name evidence="1" type="ORF">SAMN03080618_01810</name>
</gene>
<name>A0A1I3MNQ7_9HYPH</name>
<dbReference type="OrthoDB" id="9814620at2"/>
<sequence>MPTVAPLDLDGHCIAAAWLGSVPAFAMADGLVHRLDNGHRTTEAHDGLLAAVPSLDGKTLITGGEDGRVCVLSADGAIREIAHLGRKWVTALAAGPRDAVAYASGRVAHVRLPDGSVKEFAHPRTVEGLAFAPKGMRIAVARYNGATLHFPAAAGKPVELEWAGAHTAATFSPDGNFLVTAMQENALHGWKLADGKHMRMAGYPAKVKSMSWAPKGRWLASSGAPAAICWPFLTKDGPIGKAPVELGTRGDAMVTCVAFHTTDEILAIGYADGMVLGARVADQKEILLRRAGNGAITSLVWDGEGQRIAFGSEAGDCGVIDVAG</sequence>
<dbReference type="PANTHER" id="PTHR19879:SF9">
    <property type="entry name" value="TRANSCRIPTION INITIATION FACTOR TFIID SUBUNIT 5"/>
    <property type="match status" value="1"/>
</dbReference>
<dbReference type="RefSeq" id="WP_091521218.1">
    <property type="nucleotide sequence ID" value="NZ_FORF01000009.1"/>
</dbReference>
<protein>
    <submittedName>
        <fullName evidence="1">WD40 repeat</fullName>
    </submittedName>
</protein>
<dbReference type="Gene3D" id="2.130.10.10">
    <property type="entry name" value="YVTN repeat-like/Quinoprotein amine dehydrogenase"/>
    <property type="match status" value="2"/>
</dbReference>
<reference evidence="2" key="1">
    <citation type="submission" date="2016-10" db="EMBL/GenBank/DDBJ databases">
        <authorList>
            <person name="Varghese N."/>
            <person name="Submissions S."/>
        </authorList>
    </citation>
    <scope>NUCLEOTIDE SEQUENCE [LARGE SCALE GENOMIC DNA]</scope>
    <source>
        <strain evidence="2">DSM 21857</strain>
    </source>
</reference>
<dbReference type="InterPro" id="IPR011047">
    <property type="entry name" value="Quinoprotein_ADH-like_sf"/>
</dbReference>
<dbReference type="SMART" id="SM00320">
    <property type="entry name" value="WD40"/>
    <property type="match status" value="6"/>
</dbReference>
<organism evidence="1 2">
    <name type="scientific">Aquamicrobium aerolatum DSM 21857</name>
    <dbReference type="NCBI Taxonomy" id="1121003"/>
    <lineage>
        <taxon>Bacteria</taxon>
        <taxon>Pseudomonadati</taxon>
        <taxon>Pseudomonadota</taxon>
        <taxon>Alphaproteobacteria</taxon>
        <taxon>Hyphomicrobiales</taxon>
        <taxon>Phyllobacteriaceae</taxon>
        <taxon>Aerobium</taxon>
    </lineage>
</organism>
<evidence type="ECO:0000313" key="1">
    <source>
        <dbReference type="EMBL" id="SFI98296.1"/>
    </source>
</evidence>
<dbReference type="STRING" id="1121003.SAMN03080618_01810"/>
<dbReference type="InterPro" id="IPR001680">
    <property type="entry name" value="WD40_rpt"/>
</dbReference>
<proteinExistence type="predicted"/>
<keyword evidence="2" id="KW-1185">Reference proteome</keyword>
<accession>A0A1I3MNQ7</accession>
<evidence type="ECO:0000313" key="2">
    <source>
        <dbReference type="Proteomes" id="UP000242763"/>
    </source>
</evidence>
<dbReference type="Pfam" id="PF00400">
    <property type="entry name" value="WD40"/>
    <property type="match status" value="2"/>
</dbReference>
<dbReference type="InterPro" id="IPR015943">
    <property type="entry name" value="WD40/YVTN_repeat-like_dom_sf"/>
</dbReference>
<dbReference type="SUPFAM" id="SSF50998">
    <property type="entry name" value="Quinoprotein alcohol dehydrogenase-like"/>
    <property type="match status" value="1"/>
</dbReference>
<dbReference type="AlphaFoldDB" id="A0A1I3MNQ7"/>
<dbReference type="PANTHER" id="PTHR19879">
    <property type="entry name" value="TRANSCRIPTION INITIATION FACTOR TFIID"/>
    <property type="match status" value="1"/>
</dbReference>
<dbReference type="EMBL" id="FORF01000009">
    <property type="protein sequence ID" value="SFI98296.1"/>
    <property type="molecule type" value="Genomic_DNA"/>
</dbReference>
<dbReference type="Proteomes" id="UP000242763">
    <property type="component" value="Unassembled WGS sequence"/>
</dbReference>